<evidence type="ECO:0000256" key="1">
    <source>
        <dbReference type="SAM" id="MobiDB-lite"/>
    </source>
</evidence>
<comment type="caution">
    <text evidence="2">The sequence shown here is derived from an EMBL/GenBank/DDBJ whole genome shotgun (WGS) entry which is preliminary data.</text>
</comment>
<dbReference type="EMBL" id="JAFLCK010000003">
    <property type="protein sequence ID" value="MBN8659395.1"/>
    <property type="molecule type" value="Genomic_DNA"/>
</dbReference>
<organism evidence="2 3">
    <name type="scientific">Candidatus Obscuribacter phosphatis</name>
    <dbReference type="NCBI Taxonomy" id="1906157"/>
    <lineage>
        <taxon>Bacteria</taxon>
        <taxon>Bacillati</taxon>
        <taxon>Candidatus Melainabacteria</taxon>
        <taxon>Candidatus Obscuribacterales</taxon>
        <taxon>Candidatus Obscuribacteraceae</taxon>
        <taxon>Candidatus Obscuribacter</taxon>
    </lineage>
</organism>
<protein>
    <submittedName>
        <fullName evidence="2">Uncharacterized protein</fullName>
    </submittedName>
</protein>
<dbReference type="Proteomes" id="UP000664277">
    <property type="component" value="Unassembled WGS sequence"/>
</dbReference>
<name>A0A8J7TK26_9BACT</name>
<sequence>MSEDDNRFSAEQELNERILASLQSSFSGEETKRWMTAIKDDRIEQAEEVVAAGSKENQLSTSMANVIDKLFDNFKRYSFDFNRQQENKQWEVSCERPSSMRTTADYMEHGKPIKFCIGHLSTKEFALVIQGEEVRIRAYFLPVEFLMGFKPGQTDFPPYLDMRLGVSNSSVTEPVWLIEGQTVGLNSLAALSRRLLTQLIKVTKGEANYDEHFVFNPQEAIAAEVAPKVELDRSYDDDVSPLVKEAEPMARSYAVASTSQNEFFQDAAPTAVSQSRQKWQEAAQMAVANAQARPSNYAVNNNMPGNGAAVVENSAPSAALSAQQITNPNIENPAPIQAQALVQAQAPALAQAPASVQVQAPAQAPTQISTPVPEQAQAQFDAVLAAAAAKAPPAQISQASQSQAEAETKAEERPPKEFFAAQEELSKTTRSTFNTAEVNRNIAKSIKALFDTVDASIHELTQAGVEAMHDDDIERVGEVMKQSKTLKKLRESIVQLSKDWQKSI</sequence>
<dbReference type="AlphaFoldDB" id="A0A8J7TK26"/>
<accession>A0A8J7TK26</accession>
<feature type="compositionally biased region" description="Low complexity" evidence="1">
    <location>
        <begin position="394"/>
        <end position="405"/>
    </location>
</feature>
<feature type="region of interest" description="Disordered" evidence="1">
    <location>
        <begin position="394"/>
        <end position="414"/>
    </location>
</feature>
<gene>
    <name evidence="2" type="ORF">J0M35_03455</name>
</gene>
<reference evidence="2" key="1">
    <citation type="submission" date="2021-02" db="EMBL/GenBank/DDBJ databases">
        <title>Genome-Resolved Metagenomics of a Microbial Community Performing Photosynthetic Biological Nutrient Removal.</title>
        <authorList>
            <person name="Mcdaniel E.A."/>
        </authorList>
    </citation>
    <scope>NUCLEOTIDE SEQUENCE</scope>
    <source>
        <strain evidence="2">UWPOB_OBS1</strain>
    </source>
</reference>
<evidence type="ECO:0000313" key="3">
    <source>
        <dbReference type="Proteomes" id="UP000664277"/>
    </source>
</evidence>
<evidence type="ECO:0000313" key="2">
    <source>
        <dbReference type="EMBL" id="MBN8659395.1"/>
    </source>
</evidence>
<proteinExistence type="predicted"/>